<dbReference type="PANTHER" id="PTHR46972:SF1">
    <property type="entry name" value="FAD DEPENDENT OXIDOREDUCTASE DOMAIN-CONTAINING PROTEIN"/>
    <property type="match status" value="1"/>
</dbReference>
<dbReference type="Gene3D" id="3.50.50.60">
    <property type="entry name" value="FAD/NAD(P)-binding domain"/>
    <property type="match status" value="1"/>
</dbReference>
<keyword evidence="7" id="KW-1185">Reference proteome</keyword>
<keyword evidence="2" id="KW-0274">FAD</keyword>
<evidence type="ECO:0000256" key="1">
    <source>
        <dbReference type="ARBA" id="ARBA00022630"/>
    </source>
</evidence>
<reference evidence="6 7" key="1">
    <citation type="journal article" date="2021" name="Sci. Rep.">
        <title>The genome of the diatom Chaetoceros tenuissimus carries an ancient integrated fragment of an extant virus.</title>
        <authorList>
            <person name="Hongo Y."/>
            <person name="Kimura K."/>
            <person name="Takaki Y."/>
            <person name="Yoshida Y."/>
            <person name="Baba S."/>
            <person name="Kobayashi G."/>
            <person name="Nagasaki K."/>
            <person name="Hano T."/>
            <person name="Tomaru Y."/>
        </authorList>
    </citation>
    <scope>NUCLEOTIDE SEQUENCE [LARGE SCALE GENOMIC DNA]</scope>
    <source>
        <strain evidence="6 7">NIES-3715</strain>
    </source>
</reference>
<dbReference type="PRINTS" id="PR00420">
    <property type="entry name" value="RNGMNOXGNASE"/>
</dbReference>
<proteinExistence type="predicted"/>
<keyword evidence="4" id="KW-0503">Monooxygenase</keyword>
<dbReference type="GO" id="GO:0071949">
    <property type="term" value="F:FAD binding"/>
    <property type="evidence" value="ECO:0007669"/>
    <property type="project" value="InterPro"/>
</dbReference>
<dbReference type="SUPFAM" id="SSF48403">
    <property type="entry name" value="Ankyrin repeat"/>
    <property type="match status" value="1"/>
</dbReference>
<accession>A0AAD3CM15</accession>
<dbReference type="AlphaFoldDB" id="A0AAD3CM15"/>
<dbReference type="InterPro" id="IPR036188">
    <property type="entry name" value="FAD/NAD-bd_sf"/>
</dbReference>
<dbReference type="Pfam" id="PF01494">
    <property type="entry name" value="FAD_binding_3"/>
    <property type="match status" value="1"/>
</dbReference>
<keyword evidence="3" id="KW-0560">Oxidoreductase</keyword>
<dbReference type="Gene3D" id="1.25.40.20">
    <property type="entry name" value="Ankyrin repeat-containing domain"/>
    <property type="match status" value="1"/>
</dbReference>
<dbReference type="InterPro" id="IPR036770">
    <property type="entry name" value="Ankyrin_rpt-contain_sf"/>
</dbReference>
<evidence type="ECO:0000313" key="6">
    <source>
        <dbReference type="EMBL" id="GFH48073.1"/>
    </source>
</evidence>
<keyword evidence="1" id="KW-0285">Flavoprotein</keyword>
<dbReference type="EMBL" id="BLLK01000027">
    <property type="protein sequence ID" value="GFH48073.1"/>
    <property type="molecule type" value="Genomic_DNA"/>
</dbReference>
<evidence type="ECO:0000256" key="4">
    <source>
        <dbReference type="ARBA" id="ARBA00023033"/>
    </source>
</evidence>
<dbReference type="PANTHER" id="PTHR46972">
    <property type="entry name" value="MONOOXYGENASE ASQM-RELATED"/>
    <property type="match status" value="1"/>
</dbReference>
<dbReference type="GO" id="GO:0004497">
    <property type="term" value="F:monooxygenase activity"/>
    <property type="evidence" value="ECO:0007669"/>
    <property type="project" value="UniProtKB-KW"/>
</dbReference>
<comment type="caution">
    <text evidence="6">The sequence shown here is derived from an EMBL/GenBank/DDBJ whole genome shotgun (WGS) entry which is preliminary data.</text>
</comment>
<dbReference type="Proteomes" id="UP001054902">
    <property type="component" value="Unassembled WGS sequence"/>
</dbReference>
<evidence type="ECO:0000256" key="3">
    <source>
        <dbReference type="ARBA" id="ARBA00023002"/>
    </source>
</evidence>
<dbReference type="SUPFAM" id="SSF51905">
    <property type="entry name" value="FAD/NAD(P)-binding domain"/>
    <property type="match status" value="1"/>
</dbReference>
<protein>
    <recommendedName>
        <fullName evidence="5">FAD-binding domain-containing protein</fullName>
    </recommendedName>
</protein>
<name>A0AAD3CM15_9STRA</name>
<gene>
    <name evidence="6" type="ORF">CTEN210_04549</name>
</gene>
<evidence type="ECO:0000259" key="5">
    <source>
        <dbReference type="Pfam" id="PF01494"/>
    </source>
</evidence>
<sequence>MPKKSKKPRLSKTDTAIAIIGTGPASLSTALSLQKAGFASITIYERDAHFTARKDGYGLTLTYNPAGASSNSSSSANIQAPLSLLGILEELARRDCPSRAHYVFDSTGKILGYYGNSFRKGHGYGQRGNLRIPRQMLRKVMLDALLERDNGEHKKVKVVWGKKLSSYKYDCMKESPHRPITLRFADGSTETTDLLVGADGVRSTVIKQLLYSDTEKEVAKNKNYNSIQMEENSSKKSLLNYTGIMIILGITSDFYHPLLDERGFYTLDGKHRLFTMPFEGSKIDDLEKYDIPLNDTSMGKKRTRRYMWQLSYHLDSIEEATDLSKGGANVLLKDVLNRTEGWHDPVQTMIQSTPMETIWGTPLMDRDPNDVLKHWNQVYNKRQGEVIRTAVMGDAIHSMSPFKGQGCNQSLMDGPLLIHWLEKSNLDSAMKCFMREMVQRTRKKVIASRQAASYLHSKEVLESSKESFAGVADDDVQTLVKLLEENGINANLSDKLDDSIQRIIIEHNLADDDKKDEYSDSESNDTLEANALACTEKGSLSELRKLSLNTSGVQAIKNARDEKLNTCLHIAAKIGCYHTTRWLISEMGMKVNTQNLEGHTSYEISIQSGQNKRLILLLEKLSTMDKQ</sequence>
<dbReference type="InterPro" id="IPR002938">
    <property type="entry name" value="FAD-bd"/>
</dbReference>
<evidence type="ECO:0000256" key="2">
    <source>
        <dbReference type="ARBA" id="ARBA00022827"/>
    </source>
</evidence>
<evidence type="ECO:0000313" key="7">
    <source>
        <dbReference type="Proteomes" id="UP001054902"/>
    </source>
</evidence>
<feature type="domain" description="FAD-binding" evidence="5">
    <location>
        <begin position="362"/>
        <end position="418"/>
    </location>
</feature>
<organism evidence="6 7">
    <name type="scientific">Chaetoceros tenuissimus</name>
    <dbReference type="NCBI Taxonomy" id="426638"/>
    <lineage>
        <taxon>Eukaryota</taxon>
        <taxon>Sar</taxon>
        <taxon>Stramenopiles</taxon>
        <taxon>Ochrophyta</taxon>
        <taxon>Bacillariophyta</taxon>
        <taxon>Coscinodiscophyceae</taxon>
        <taxon>Chaetocerotophycidae</taxon>
        <taxon>Chaetocerotales</taxon>
        <taxon>Chaetocerotaceae</taxon>
        <taxon>Chaetoceros</taxon>
    </lineage>
</organism>